<dbReference type="VEuPathDB" id="FungiDB:BD410DRAFT_737560"/>
<dbReference type="SUPFAM" id="SSF52777">
    <property type="entry name" value="CoA-dependent acyltransferases"/>
    <property type="match status" value="1"/>
</dbReference>
<accession>A0A4Y7QLU3</accession>
<protein>
    <recommendedName>
        <fullName evidence="3">CoA-dependent acyltransferase</fullName>
    </recommendedName>
</protein>
<dbReference type="AlphaFoldDB" id="A0A4Y7QLU3"/>
<proteinExistence type="predicted"/>
<sequence>MAFTAPAKILATEFTPPPSPPLSENTEACDSVSAVQHAPTKSVSERRMGETELSFYLPSRADGVNDMYLHLGFRAPERLVDPARVCAVWALLRLRHPLLASTVRMSDYDDVRFVYQPPESPESSLKDADRNLEFRTQSSHDLIDTYLNGTRTLSNERLSYLIVAHSKQSSGLETPLPTPDLAKTLNVLFEGESIVNEHDLLICAAHFIGDGMALHNFANEFFSTLSSDRSTKDIEDILHTEWEKKWGIDVEPRNILPPALEDNLPALQGKFRRAACDVDYQNANDKLIGGHAFPRKRRGSRHTIVTRVPFDEKRTKQALQKCKSQGVSIANVLFAVCDIAWTRMSSSDPKLPIMFYSALNLRPYLFPSAERSYWFLGVGFFNVILPNFLPKQGDVASTFWHRAKEAKRQCSNAVKNPLLIPRAQLKAEERGKQARIWAKEDDERERGIWQAPPQAPPKPAVAEKAPSTALLGLSMLGNLDGIYKHSAFGNIKLHTLTTGSRQRSNAMLLFGYTFASKLWLSLGYDENGLDRDAVEQFWCEVLKGVDEFLLH</sequence>
<dbReference type="STRING" id="50990.A0A4Y7QLU3"/>
<dbReference type="PANTHER" id="PTHR28037:SF1">
    <property type="entry name" value="ALCOHOL O-ACETYLTRANSFERASE 1-RELATED"/>
    <property type="match status" value="1"/>
</dbReference>
<dbReference type="InterPro" id="IPR023213">
    <property type="entry name" value="CAT-like_dom_sf"/>
</dbReference>
<gene>
    <name evidence="1" type="ORF">BD410DRAFT_737560</name>
</gene>
<dbReference type="OrthoDB" id="3355480at2759"/>
<dbReference type="Proteomes" id="UP000294933">
    <property type="component" value="Unassembled WGS sequence"/>
</dbReference>
<keyword evidence="2" id="KW-1185">Reference proteome</keyword>
<name>A0A4Y7QLU3_9AGAM</name>
<evidence type="ECO:0000313" key="1">
    <source>
        <dbReference type="EMBL" id="TDL28336.1"/>
    </source>
</evidence>
<dbReference type="EMBL" id="ML170157">
    <property type="protein sequence ID" value="TDL28336.1"/>
    <property type="molecule type" value="Genomic_DNA"/>
</dbReference>
<evidence type="ECO:0000313" key="2">
    <source>
        <dbReference type="Proteomes" id="UP000294933"/>
    </source>
</evidence>
<dbReference type="Gene3D" id="3.30.559.10">
    <property type="entry name" value="Chloramphenicol acetyltransferase-like domain"/>
    <property type="match status" value="1"/>
</dbReference>
<dbReference type="PANTHER" id="PTHR28037">
    <property type="entry name" value="ALCOHOL O-ACETYLTRANSFERASE 1-RELATED"/>
    <property type="match status" value="1"/>
</dbReference>
<reference evidence="1 2" key="1">
    <citation type="submission" date="2018-06" db="EMBL/GenBank/DDBJ databases">
        <title>A transcriptomic atlas of mushroom development highlights an independent origin of complex multicellularity.</title>
        <authorList>
            <consortium name="DOE Joint Genome Institute"/>
            <person name="Krizsan K."/>
            <person name="Almasi E."/>
            <person name="Merenyi Z."/>
            <person name="Sahu N."/>
            <person name="Viragh M."/>
            <person name="Koszo T."/>
            <person name="Mondo S."/>
            <person name="Kiss B."/>
            <person name="Balint B."/>
            <person name="Kues U."/>
            <person name="Barry K."/>
            <person name="Hegedus J.C."/>
            <person name="Henrissat B."/>
            <person name="Johnson J."/>
            <person name="Lipzen A."/>
            <person name="Ohm R."/>
            <person name="Nagy I."/>
            <person name="Pangilinan J."/>
            <person name="Yan J."/>
            <person name="Xiong Y."/>
            <person name="Grigoriev I.V."/>
            <person name="Hibbett D.S."/>
            <person name="Nagy L.G."/>
        </authorList>
    </citation>
    <scope>NUCLEOTIDE SEQUENCE [LARGE SCALE GENOMIC DNA]</scope>
    <source>
        <strain evidence="1 2">SZMC22713</strain>
    </source>
</reference>
<dbReference type="Gene3D" id="3.30.559.30">
    <property type="entry name" value="Nonribosomal peptide synthetase, condensation domain"/>
    <property type="match status" value="1"/>
</dbReference>
<dbReference type="InterPro" id="IPR052058">
    <property type="entry name" value="Alcohol_O-acetyltransferase"/>
</dbReference>
<evidence type="ECO:0008006" key="3">
    <source>
        <dbReference type="Google" id="ProtNLM"/>
    </source>
</evidence>
<organism evidence="1 2">
    <name type="scientific">Rickenella mellea</name>
    <dbReference type="NCBI Taxonomy" id="50990"/>
    <lineage>
        <taxon>Eukaryota</taxon>
        <taxon>Fungi</taxon>
        <taxon>Dikarya</taxon>
        <taxon>Basidiomycota</taxon>
        <taxon>Agaricomycotina</taxon>
        <taxon>Agaricomycetes</taxon>
        <taxon>Hymenochaetales</taxon>
        <taxon>Rickenellaceae</taxon>
        <taxon>Rickenella</taxon>
    </lineage>
</organism>